<reference evidence="3 4" key="1">
    <citation type="submission" date="2016-10" db="EMBL/GenBank/DDBJ databases">
        <authorList>
            <person name="de Groot N.N."/>
        </authorList>
    </citation>
    <scope>NUCLEOTIDE SEQUENCE [LARGE SCALE GENOMIC DNA]</scope>
    <source>
        <strain evidence="3 4">DSM 44908</strain>
    </source>
</reference>
<dbReference type="PANTHER" id="PTHR37042:SF4">
    <property type="entry name" value="OUTER MEMBRANE PROTEIN RV1973"/>
    <property type="match status" value="1"/>
</dbReference>
<evidence type="ECO:0000313" key="3">
    <source>
        <dbReference type="EMBL" id="SFA61559.1"/>
    </source>
</evidence>
<dbReference type="GO" id="GO:0016020">
    <property type="term" value="C:membrane"/>
    <property type="evidence" value="ECO:0007669"/>
    <property type="project" value="UniProtKB-SubCell"/>
</dbReference>
<evidence type="ECO:0000256" key="1">
    <source>
        <dbReference type="ARBA" id="ARBA00004370"/>
    </source>
</evidence>
<protein>
    <submittedName>
        <fullName evidence="3">Mce-associated membrane protein</fullName>
    </submittedName>
</protein>
<evidence type="ECO:0000313" key="4">
    <source>
        <dbReference type="Proteomes" id="UP000182054"/>
    </source>
</evidence>
<dbReference type="EMBL" id="FOJN01000018">
    <property type="protein sequence ID" value="SFA61559.1"/>
    <property type="molecule type" value="Genomic_DNA"/>
</dbReference>
<dbReference type="RefSeq" id="WP_139204030.1">
    <property type="nucleotide sequence ID" value="NZ_FOJN01000018.1"/>
</dbReference>
<proteinExistence type="predicted"/>
<keyword evidence="2" id="KW-0472">Membrane</keyword>
<dbReference type="AlphaFoldDB" id="A0A1I0UBT9"/>
<dbReference type="OrthoDB" id="5196392at2"/>
<gene>
    <name evidence="3" type="ORF">SAMN05444374_11825</name>
</gene>
<evidence type="ECO:0000256" key="2">
    <source>
        <dbReference type="ARBA" id="ARBA00023136"/>
    </source>
</evidence>
<dbReference type="PANTHER" id="PTHR37042">
    <property type="entry name" value="OUTER MEMBRANE PROTEIN RV1973"/>
    <property type="match status" value="1"/>
</dbReference>
<name>A0A1I0UBT9_9NOCA</name>
<comment type="subcellular location">
    <subcellularLocation>
        <location evidence="1">Membrane</location>
    </subcellularLocation>
</comment>
<accession>A0A1I0UBT9</accession>
<sequence>MLSGVLGAAAVAVPIAASTLAPTDPPVDPTSGILEAASNGVTAVLGYRSESVDADVARAQTYLTGDFLTYFRAVAATTVVPGARARGLTSTATVSARSLVSATELEAVTLLFVDQTVTGLDLTEPQVSSTSLRVRLGRVDGQWLVSALDPI</sequence>
<dbReference type="GeneID" id="85487467"/>
<dbReference type="Proteomes" id="UP000182054">
    <property type="component" value="Unassembled WGS sequence"/>
</dbReference>
<organism evidence="3 4">
    <name type="scientific">Rhodococcoides kroppenstedtii</name>
    <dbReference type="NCBI Taxonomy" id="293050"/>
    <lineage>
        <taxon>Bacteria</taxon>
        <taxon>Bacillati</taxon>
        <taxon>Actinomycetota</taxon>
        <taxon>Actinomycetes</taxon>
        <taxon>Mycobacteriales</taxon>
        <taxon>Nocardiaceae</taxon>
        <taxon>Rhodococcoides</taxon>
    </lineage>
</organism>